<reference evidence="5 6" key="1">
    <citation type="submission" date="2022-11" db="EMBL/GenBank/DDBJ databases">
        <title>Minimal conservation of predation-associated metabolite biosynthetic gene clusters underscores biosynthetic potential of Myxococcota including descriptions for ten novel species: Archangium lansinium sp. nov., Myxococcus landrumus sp. nov., Nannocystis bai.</title>
        <authorList>
            <person name="Ahearne A."/>
            <person name="Stevens C."/>
            <person name="Dowd S."/>
        </authorList>
    </citation>
    <scope>NUCLEOTIDE SEQUENCE [LARGE SCALE GENOMIC DNA]</scope>
    <source>
        <strain evidence="5 6">NCWAL01</strain>
    </source>
</reference>
<gene>
    <name evidence="5" type="ORF">POL68_21885</name>
</gene>
<dbReference type="PANTHER" id="PTHR42711">
    <property type="entry name" value="ABC TRANSPORTER ATP-BINDING PROTEIN"/>
    <property type="match status" value="1"/>
</dbReference>
<dbReference type="CDD" id="cd03230">
    <property type="entry name" value="ABC_DR_subfamily_A"/>
    <property type="match status" value="1"/>
</dbReference>
<dbReference type="InterPro" id="IPR003593">
    <property type="entry name" value="AAA+_ATPase"/>
</dbReference>
<dbReference type="PANTHER" id="PTHR42711:SF10">
    <property type="entry name" value="ABC TRANSPORTER ATP-BINDING PROTEIN"/>
    <property type="match status" value="1"/>
</dbReference>
<evidence type="ECO:0000256" key="2">
    <source>
        <dbReference type="ARBA" id="ARBA00022741"/>
    </source>
</evidence>
<keyword evidence="6" id="KW-1185">Reference proteome</keyword>
<dbReference type="InterPro" id="IPR027417">
    <property type="entry name" value="P-loop_NTPase"/>
</dbReference>
<proteinExistence type="predicted"/>
<dbReference type="EMBL" id="JAQNDM010000002">
    <property type="protein sequence ID" value="MDC0711135.1"/>
    <property type="molecule type" value="Genomic_DNA"/>
</dbReference>
<protein>
    <submittedName>
        <fullName evidence="5">ABC transporter ATP-binding protein</fullName>
    </submittedName>
</protein>
<dbReference type="GO" id="GO:0005524">
    <property type="term" value="F:ATP binding"/>
    <property type="evidence" value="ECO:0007669"/>
    <property type="project" value="UniProtKB-KW"/>
</dbReference>
<dbReference type="Gene3D" id="3.40.50.300">
    <property type="entry name" value="P-loop containing nucleotide triphosphate hydrolases"/>
    <property type="match status" value="1"/>
</dbReference>
<sequence>MSSPVLDLQGLTKTYGSFTALSDVSLAIRPGEIFALLGPNGAGKTTLIGSVCGLVKKTRGRILLFGKDLDQDPVSPRYDVGLVPQEINFDPFFSVAESLHIQMGFYGRPRDEARVDEVLTALNLQAKKDALTRALSGGMKRRLLIAKALVHRPKLVFLDEPTAGVDVELRRDLWTYVRKLASEGTTIVLTTHYLEEAEELADRVGVINEGRLLLVEDKASVLRRFGEKRLVVTFEQPVGEMPEPGRRFNAVLSEDRRTLTYVEREGNAPAGALLTSLYGQGLPISDVETRRSRMEDVLIEILRGRPQKSA</sequence>
<evidence type="ECO:0000313" key="5">
    <source>
        <dbReference type="EMBL" id="MDC0711135.1"/>
    </source>
</evidence>
<keyword evidence="1" id="KW-0813">Transport</keyword>
<dbReference type="Pfam" id="PF00005">
    <property type="entry name" value="ABC_tran"/>
    <property type="match status" value="1"/>
</dbReference>
<evidence type="ECO:0000313" key="6">
    <source>
        <dbReference type="Proteomes" id="UP001221838"/>
    </source>
</evidence>
<dbReference type="Proteomes" id="UP001221838">
    <property type="component" value="Unassembled WGS sequence"/>
</dbReference>
<keyword evidence="3 5" id="KW-0067">ATP-binding</keyword>
<dbReference type="RefSeq" id="WP_272141096.1">
    <property type="nucleotide sequence ID" value="NZ_JAQNDM010000002.1"/>
</dbReference>
<dbReference type="InterPro" id="IPR003439">
    <property type="entry name" value="ABC_transporter-like_ATP-bd"/>
</dbReference>
<keyword evidence="2" id="KW-0547">Nucleotide-binding</keyword>
<dbReference type="PROSITE" id="PS00211">
    <property type="entry name" value="ABC_TRANSPORTER_1"/>
    <property type="match status" value="1"/>
</dbReference>
<organism evidence="5 6">
    <name type="scientific">Stigmatella ashevillensis</name>
    <dbReference type="NCBI Taxonomy" id="2995309"/>
    <lineage>
        <taxon>Bacteria</taxon>
        <taxon>Pseudomonadati</taxon>
        <taxon>Myxococcota</taxon>
        <taxon>Myxococcia</taxon>
        <taxon>Myxococcales</taxon>
        <taxon>Cystobacterineae</taxon>
        <taxon>Archangiaceae</taxon>
        <taxon>Stigmatella</taxon>
    </lineage>
</organism>
<comment type="caution">
    <text evidence="5">The sequence shown here is derived from an EMBL/GenBank/DDBJ whole genome shotgun (WGS) entry which is preliminary data.</text>
</comment>
<dbReference type="InterPro" id="IPR050763">
    <property type="entry name" value="ABC_transporter_ATP-binding"/>
</dbReference>
<dbReference type="InterPro" id="IPR017871">
    <property type="entry name" value="ABC_transporter-like_CS"/>
</dbReference>
<evidence type="ECO:0000256" key="3">
    <source>
        <dbReference type="ARBA" id="ARBA00022840"/>
    </source>
</evidence>
<dbReference type="SMART" id="SM00382">
    <property type="entry name" value="AAA"/>
    <property type="match status" value="1"/>
</dbReference>
<dbReference type="SUPFAM" id="SSF52540">
    <property type="entry name" value="P-loop containing nucleoside triphosphate hydrolases"/>
    <property type="match status" value="1"/>
</dbReference>
<evidence type="ECO:0000256" key="1">
    <source>
        <dbReference type="ARBA" id="ARBA00022448"/>
    </source>
</evidence>
<feature type="domain" description="ABC transporter" evidence="4">
    <location>
        <begin position="6"/>
        <end position="234"/>
    </location>
</feature>
<dbReference type="PROSITE" id="PS50893">
    <property type="entry name" value="ABC_TRANSPORTER_2"/>
    <property type="match status" value="1"/>
</dbReference>
<name>A0ABT5DBU1_9BACT</name>
<evidence type="ECO:0000259" key="4">
    <source>
        <dbReference type="PROSITE" id="PS50893"/>
    </source>
</evidence>
<accession>A0ABT5DBU1</accession>